<protein>
    <submittedName>
        <fullName evidence="1">Uncharacterized protein</fullName>
    </submittedName>
</protein>
<reference evidence="1 2" key="1">
    <citation type="submission" date="2017-05" db="EMBL/GenBank/DDBJ databases">
        <title>Functional genome analysis of Paenibacillus pasadenensis strain R16: insights on endophytic life style and antifungal activity.</title>
        <authorList>
            <person name="Passera A."/>
            <person name="Marcolungo L."/>
            <person name="Casati P."/>
            <person name="Brasca M."/>
            <person name="Quaglino F."/>
            <person name="Delledonne M."/>
        </authorList>
    </citation>
    <scope>NUCLEOTIDE SEQUENCE [LARGE SCALE GENOMIC DNA]</scope>
    <source>
        <strain evidence="1 2">R16</strain>
    </source>
</reference>
<proteinExistence type="predicted"/>
<name>A0A2N5NA69_9BACL</name>
<accession>A0A2N5NA69</accession>
<dbReference type="EMBL" id="NFEZ01000003">
    <property type="protein sequence ID" value="PLT47261.1"/>
    <property type="molecule type" value="Genomic_DNA"/>
</dbReference>
<evidence type="ECO:0000313" key="1">
    <source>
        <dbReference type="EMBL" id="PLT47261.1"/>
    </source>
</evidence>
<organism evidence="1 2">
    <name type="scientific">Paenibacillus pasadenensis</name>
    <dbReference type="NCBI Taxonomy" id="217090"/>
    <lineage>
        <taxon>Bacteria</taxon>
        <taxon>Bacillati</taxon>
        <taxon>Bacillota</taxon>
        <taxon>Bacilli</taxon>
        <taxon>Bacillales</taxon>
        <taxon>Paenibacillaceae</taxon>
        <taxon>Paenibacillus</taxon>
    </lineage>
</organism>
<dbReference type="AlphaFoldDB" id="A0A2N5NA69"/>
<comment type="caution">
    <text evidence="1">The sequence shown here is derived from an EMBL/GenBank/DDBJ whole genome shotgun (WGS) entry which is preliminary data.</text>
</comment>
<evidence type="ECO:0000313" key="2">
    <source>
        <dbReference type="Proteomes" id="UP000234789"/>
    </source>
</evidence>
<sequence>MASKCKTKASASKDAASSFEYDYKQERRKINRVSIEEETS</sequence>
<gene>
    <name evidence="1" type="ORF">B8V81_1485</name>
</gene>
<dbReference type="Proteomes" id="UP000234789">
    <property type="component" value="Unassembled WGS sequence"/>
</dbReference>
<keyword evidence="2" id="KW-1185">Reference proteome</keyword>